<evidence type="ECO:0000313" key="1">
    <source>
        <dbReference type="EMBL" id="KAK4505906.1"/>
    </source>
</evidence>
<proteinExistence type="predicted"/>
<keyword evidence="2" id="KW-1185">Reference proteome</keyword>
<sequence>MADMTAQRNQILNNAKYMMYSTVNKGDEADTGSKLPTLGSVATLVTSSTTTGSSATRPDNLEVVVFGDGNEFKAAVVSGIQPVIEGATASAPEGAVRKLLMSTCELLNTIMPKLGSHQRNIHGGGVVDEDFLSRDLLDKKV</sequence>
<evidence type="ECO:0000313" key="2">
    <source>
        <dbReference type="Proteomes" id="UP001305779"/>
    </source>
</evidence>
<gene>
    <name evidence="1" type="ORF">PRZ48_003871</name>
</gene>
<protein>
    <submittedName>
        <fullName evidence="1">Uncharacterized protein</fullName>
    </submittedName>
</protein>
<dbReference type="EMBL" id="JAXOVC010000002">
    <property type="protein sequence ID" value="KAK4505906.1"/>
    <property type="molecule type" value="Genomic_DNA"/>
</dbReference>
<comment type="caution">
    <text evidence="1">The sequence shown here is derived from an EMBL/GenBank/DDBJ whole genome shotgun (WGS) entry which is preliminary data.</text>
</comment>
<reference evidence="1 2" key="1">
    <citation type="journal article" date="2023" name="G3 (Bethesda)">
        <title>A chromosome-level genome assembly of Zasmidium syzygii isolated from banana leaves.</title>
        <authorList>
            <person name="van Westerhoven A.C."/>
            <person name="Mehrabi R."/>
            <person name="Talebi R."/>
            <person name="Steentjes M.B.F."/>
            <person name="Corcolon B."/>
            <person name="Chong P.A."/>
            <person name="Kema G.H.J."/>
            <person name="Seidl M.F."/>
        </authorList>
    </citation>
    <scope>NUCLEOTIDE SEQUENCE [LARGE SCALE GENOMIC DNA]</scope>
    <source>
        <strain evidence="1 2">P124</strain>
    </source>
</reference>
<organism evidence="1 2">
    <name type="scientific">Zasmidium cellare</name>
    <name type="common">Wine cellar mold</name>
    <name type="synonym">Racodium cellare</name>
    <dbReference type="NCBI Taxonomy" id="395010"/>
    <lineage>
        <taxon>Eukaryota</taxon>
        <taxon>Fungi</taxon>
        <taxon>Dikarya</taxon>
        <taxon>Ascomycota</taxon>
        <taxon>Pezizomycotina</taxon>
        <taxon>Dothideomycetes</taxon>
        <taxon>Dothideomycetidae</taxon>
        <taxon>Mycosphaerellales</taxon>
        <taxon>Mycosphaerellaceae</taxon>
        <taxon>Zasmidium</taxon>
    </lineage>
</organism>
<accession>A0ABR0EWA7</accession>
<dbReference type="Proteomes" id="UP001305779">
    <property type="component" value="Unassembled WGS sequence"/>
</dbReference>
<name>A0ABR0EWA7_ZASCE</name>